<dbReference type="InterPro" id="IPR021971">
    <property type="entry name" value="Salp15"/>
</dbReference>
<dbReference type="EMBL" id="GIFC01014024">
    <property type="protein sequence ID" value="MXU96107.1"/>
    <property type="molecule type" value="Transcribed_RNA"/>
</dbReference>
<evidence type="ECO:0000313" key="7">
    <source>
        <dbReference type="EMBL" id="MXU96107.1"/>
    </source>
</evidence>
<reference evidence="7" key="1">
    <citation type="submission" date="2019-12" db="EMBL/GenBank/DDBJ databases">
        <title>An insight into the sialome of adult female Ixodes ricinus ticks feeding for 6 days.</title>
        <authorList>
            <person name="Perner J."/>
            <person name="Ribeiro J.M.C."/>
        </authorList>
    </citation>
    <scope>NUCLEOTIDE SEQUENCE</scope>
    <source>
        <strain evidence="7">Semi-engorged</strain>
        <tissue evidence="7">Salivary glands</tissue>
    </source>
</reference>
<protein>
    <submittedName>
        <fullName evidence="7">Putative conserved secreted protein</fullName>
    </submittedName>
</protein>
<evidence type="ECO:0000256" key="2">
    <source>
        <dbReference type="ARBA" id="ARBA00022525"/>
    </source>
</evidence>
<keyword evidence="4" id="KW-0325">Glycoprotein</keyword>
<keyword evidence="3 6" id="KW-0732">Signal</keyword>
<organism evidence="7">
    <name type="scientific">Ixodes ricinus</name>
    <name type="common">Common tick</name>
    <name type="synonym">Acarus ricinus</name>
    <dbReference type="NCBI Taxonomy" id="34613"/>
    <lineage>
        <taxon>Eukaryota</taxon>
        <taxon>Metazoa</taxon>
        <taxon>Ecdysozoa</taxon>
        <taxon>Arthropoda</taxon>
        <taxon>Chelicerata</taxon>
        <taxon>Arachnida</taxon>
        <taxon>Acari</taxon>
        <taxon>Parasitiformes</taxon>
        <taxon>Ixodida</taxon>
        <taxon>Ixodoidea</taxon>
        <taxon>Ixodidae</taxon>
        <taxon>Ixodinae</taxon>
        <taxon>Ixodes</taxon>
    </lineage>
</organism>
<dbReference type="Pfam" id="PF12115">
    <property type="entry name" value="Salp15"/>
    <property type="match status" value="1"/>
</dbReference>
<comment type="subcellular location">
    <subcellularLocation>
        <location evidence="1">Secreted</location>
    </subcellularLocation>
</comment>
<accession>A0A6B0V1S2</accession>
<feature type="signal peptide" evidence="6">
    <location>
        <begin position="1"/>
        <end position="18"/>
    </location>
</feature>
<evidence type="ECO:0000256" key="1">
    <source>
        <dbReference type="ARBA" id="ARBA00004613"/>
    </source>
</evidence>
<evidence type="ECO:0000256" key="6">
    <source>
        <dbReference type="SAM" id="SignalP"/>
    </source>
</evidence>
<proteinExistence type="inferred from homology"/>
<dbReference type="AlphaFoldDB" id="A0A6B0V1S2"/>
<sequence>MFKLSFFLVFVFAGLCFGETSEGEVSSGGSSGSVVYLERDQHWSVYCFTPPMLYQSILQFTTKFFTGAFVCKKYGPEEQNVETKSPEEGTNKETLVLLNNSVPEFVGSYEKKKELLSTFIESCNTKRRDVTSVESNTLANKETATNPSPAISLISLYFHNCTFLCKPPNNGPTFLMPMPNGTLCDKHKNRCPGDGPCPTPPIPAC</sequence>
<name>A0A6B0V1S2_IXORI</name>
<evidence type="ECO:0000256" key="5">
    <source>
        <dbReference type="ARBA" id="ARBA00034321"/>
    </source>
</evidence>
<feature type="chain" id="PRO_5025626305" evidence="6">
    <location>
        <begin position="19"/>
        <end position="205"/>
    </location>
</feature>
<dbReference type="GO" id="GO:0005576">
    <property type="term" value="C:extracellular region"/>
    <property type="evidence" value="ECO:0007669"/>
    <property type="project" value="UniProtKB-SubCell"/>
</dbReference>
<comment type="similarity">
    <text evidence="5">Belongs to the salp15 family.</text>
</comment>
<keyword evidence="2" id="KW-0964">Secreted</keyword>
<evidence type="ECO:0000256" key="3">
    <source>
        <dbReference type="ARBA" id="ARBA00022729"/>
    </source>
</evidence>
<evidence type="ECO:0000256" key="4">
    <source>
        <dbReference type="ARBA" id="ARBA00023180"/>
    </source>
</evidence>